<comment type="cofactor">
    <cofactor evidence="1">
        <name>FAD</name>
        <dbReference type="ChEBI" id="CHEBI:57692"/>
    </cofactor>
</comment>
<dbReference type="InterPro" id="IPR036250">
    <property type="entry name" value="AcylCo_DH-like_C"/>
</dbReference>
<dbReference type="Pfam" id="PF02771">
    <property type="entry name" value="Acyl-CoA_dh_N"/>
    <property type="match status" value="1"/>
</dbReference>
<comment type="similarity">
    <text evidence="2">Belongs to the acyl-CoA dehydrogenase family.</text>
</comment>
<keyword evidence="5" id="KW-0560">Oxidoreductase</keyword>
<sequence length="379" mass="40647">MRFELSEEQELFRETTRRFLLSETPLSEIREKWQWAQGFDRRWWSRAAAIGWTSLLVSEDSGGGSLSGLPACDAAIVAEEVGRVVGPGPFLPVSLTAFAIDAYGSADQKADLLPGLLSGDSVATWAFAEAGDVWETSALTTAIEPVGDFVVINGRKSYVEALGSADWLLVTGRSDAGLCQVVVPTDAAGVEITPGRSIDMVRRFGTLGLVDVRLPADAVVGDLGGAAEAVDRMLQLAVILQCAQINGAAGELFQQTIEYAKSRYAFGRPIGAYQAIKHRLADLLQRLEFARAIADAAALAFDKQQADARELATIAKAYVPDVGLDIVDDCVQINGGIGVTWEHNAHVFSRRVALDRALYGAPEMHKEALVDGLGLVSSR</sequence>
<dbReference type="GO" id="GO:0003995">
    <property type="term" value="F:acyl-CoA dehydrogenase activity"/>
    <property type="evidence" value="ECO:0007669"/>
    <property type="project" value="TreeGrafter"/>
</dbReference>
<dbReference type="CDD" id="cd00567">
    <property type="entry name" value="ACAD"/>
    <property type="match status" value="1"/>
</dbReference>
<reference evidence="8 9" key="1">
    <citation type="submission" date="2016-11" db="EMBL/GenBank/DDBJ databases">
        <title>Genome sequences of unsequenced Mycobacteria.</title>
        <authorList>
            <person name="Greninger A.L."/>
            <person name="Fang F."/>
            <person name="Jerome K.R."/>
        </authorList>
    </citation>
    <scope>NUCLEOTIDE SEQUENCE [LARGE SCALE GENOMIC DNA]</scope>
    <source>
        <strain evidence="8 9">M11</strain>
    </source>
</reference>
<dbReference type="InterPro" id="IPR046373">
    <property type="entry name" value="Acyl-CoA_Oxase/DH_mid-dom_sf"/>
</dbReference>
<dbReference type="Gene3D" id="1.10.540.10">
    <property type="entry name" value="Acyl-CoA dehydrogenase/oxidase, N-terminal domain"/>
    <property type="match status" value="1"/>
</dbReference>
<dbReference type="EMBL" id="MPNT01000001">
    <property type="protein sequence ID" value="OJZ76118.1"/>
    <property type="molecule type" value="Genomic_DNA"/>
</dbReference>
<dbReference type="PANTHER" id="PTHR43884:SF20">
    <property type="entry name" value="ACYL-COA DEHYDROGENASE FADE28"/>
    <property type="match status" value="1"/>
</dbReference>
<gene>
    <name evidence="8" type="ORF">BRW65_01410</name>
</gene>
<dbReference type="RefSeq" id="WP_073870370.1">
    <property type="nucleotide sequence ID" value="NZ_MPNT01000001.1"/>
</dbReference>
<dbReference type="InterPro" id="IPR009075">
    <property type="entry name" value="AcylCo_DH/oxidase_C"/>
</dbReference>
<evidence type="ECO:0000256" key="2">
    <source>
        <dbReference type="ARBA" id="ARBA00009347"/>
    </source>
</evidence>
<evidence type="ECO:0000313" key="8">
    <source>
        <dbReference type="EMBL" id="OJZ76118.1"/>
    </source>
</evidence>
<comment type="caution">
    <text evidence="8">The sequence shown here is derived from an EMBL/GenBank/DDBJ whole genome shotgun (WGS) entry which is preliminary data.</text>
</comment>
<dbReference type="SUPFAM" id="SSF56645">
    <property type="entry name" value="Acyl-CoA dehydrogenase NM domain-like"/>
    <property type="match status" value="1"/>
</dbReference>
<dbReference type="Gene3D" id="2.40.110.10">
    <property type="entry name" value="Butyryl-CoA Dehydrogenase, subunit A, domain 2"/>
    <property type="match status" value="1"/>
</dbReference>
<keyword evidence="4" id="KW-0274">FAD</keyword>
<evidence type="ECO:0000259" key="7">
    <source>
        <dbReference type="Pfam" id="PF02771"/>
    </source>
</evidence>
<dbReference type="InterPro" id="IPR013786">
    <property type="entry name" value="AcylCoA_DH/ox_N"/>
</dbReference>
<name>A0A1Q4I2J8_9MYCO</name>
<dbReference type="GO" id="GO:0050660">
    <property type="term" value="F:flavin adenine dinucleotide binding"/>
    <property type="evidence" value="ECO:0007669"/>
    <property type="project" value="InterPro"/>
</dbReference>
<keyword evidence="3" id="KW-0285">Flavoprotein</keyword>
<dbReference type="STRING" id="53378.BRW65_01410"/>
<protein>
    <recommendedName>
        <fullName evidence="10">Acyl-CoA dehydrogenase</fullName>
    </recommendedName>
</protein>
<feature type="domain" description="Acyl-CoA dehydrogenase/oxidase N-terminal" evidence="7">
    <location>
        <begin position="6"/>
        <end position="120"/>
    </location>
</feature>
<accession>A0A1Q4I2J8</accession>
<proteinExistence type="inferred from homology"/>
<evidence type="ECO:0000256" key="5">
    <source>
        <dbReference type="ARBA" id="ARBA00023002"/>
    </source>
</evidence>
<evidence type="ECO:0000256" key="1">
    <source>
        <dbReference type="ARBA" id="ARBA00001974"/>
    </source>
</evidence>
<dbReference type="Pfam" id="PF00441">
    <property type="entry name" value="Acyl-CoA_dh_1"/>
    <property type="match status" value="1"/>
</dbReference>
<organism evidence="8 9">
    <name type="scientific">Mycobacterium paraffinicum</name>
    <dbReference type="NCBI Taxonomy" id="53378"/>
    <lineage>
        <taxon>Bacteria</taxon>
        <taxon>Bacillati</taxon>
        <taxon>Actinomycetota</taxon>
        <taxon>Actinomycetes</taxon>
        <taxon>Mycobacteriales</taxon>
        <taxon>Mycobacteriaceae</taxon>
        <taxon>Mycobacterium</taxon>
    </lineage>
</organism>
<feature type="domain" description="Acyl-CoA dehydrogenase/oxidase C-terminal" evidence="6">
    <location>
        <begin position="234"/>
        <end position="371"/>
    </location>
</feature>
<evidence type="ECO:0000259" key="6">
    <source>
        <dbReference type="Pfam" id="PF00441"/>
    </source>
</evidence>
<dbReference type="Proteomes" id="UP000186438">
    <property type="component" value="Unassembled WGS sequence"/>
</dbReference>
<keyword evidence="9" id="KW-1185">Reference proteome</keyword>
<dbReference type="InterPro" id="IPR009100">
    <property type="entry name" value="AcylCoA_DH/oxidase_NM_dom_sf"/>
</dbReference>
<dbReference type="OrthoDB" id="8677713at2"/>
<evidence type="ECO:0000256" key="3">
    <source>
        <dbReference type="ARBA" id="ARBA00022630"/>
    </source>
</evidence>
<dbReference type="SUPFAM" id="SSF47203">
    <property type="entry name" value="Acyl-CoA dehydrogenase C-terminal domain-like"/>
    <property type="match status" value="1"/>
</dbReference>
<evidence type="ECO:0000256" key="4">
    <source>
        <dbReference type="ARBA" id="ARBA00022827"/>
    </source>
</evidence>
<dbReference type="Gene3D" id="1.20.140.10">
    <property type="entry name" value="Butyryl-CoA Dehydrogenase, subunit A, domain 3"/>
    <property type="match status" value="1"/>
</dbReference>
<evidence type="ECO:0008006" key="10">
    <source>
        <dbReference type="Google" id="ProtNLM"/>
    </source>
</evidence>
<evidence type="ECO:0000313" key="9">
    <source>
        <dbReference type="Proteomes" id="UP000186438"/>
    </source>
</evidence>
<dbReference type="InterPro" id="IPR037069">
    <property type="entry name" value="AcylCoA_DH/ox_N_sf"/>
</dbReference>
<dbReference type="AlphaFoldDB" id="A0A1Q4I2J8"/>
<dbReference type="PANTHER" id="PTHR43884">
    <property type="entry name" value="ACYL-COA DEHYDROGENASE"/>
    <property type="match status" value="1"/>
</dbReference>